<keyword evidence="4" id="KW-0285">Flavoprotein</keyword>
<dbReference type="Gene3D" id="1.20.1270.20">
    <property type="match status" value="2"/>
</dbReference>
<keyword evidence="3" id="KW-0963">Cytoplasm</keyword>
<dbReference type="Pfam" id="PF03063">
    <property type="entry name" value="Prismane"/>
    <property type="match status" value="1"/>
</dbReference>
<dbReference type="EMBL" id="CDMZ01005886">
    <property type="protein sequence ID" value="CEM55533.1"/>
    <property type="molecule type" value="Genomic_DNA"/>
</dbReference>
<gene>
    <name evidence="14" type="ORF">Cvel_13627</name>
</gene>
<sequence length="1197" mass="131032">MGQSCSGATHLGHDDSSHEVLVLFGSQTGTAEKYARTVSIFARAHGLEIETLPMDAYTADKLKHERRLVVFICSTYGAGEFPSNAQRLWKSLCKDNLKLPGLRYVIFGLGNSSNELFNQAAKNLDTRLQETGATPAHNTGFGDELAEAGHDTAFRPWLSSLWKATGTSAATCKELKGAYKLGTVPNQKGALGLPVPSGFVEVPVKAKKKLTKDGAQRDAYLMQLDLQAAGQSYQILDHVRVMPQNRPEIVNRVITSLKLQGDLQVCVQPAKGTAPSVLDGACGSVSEIITKYLDVSGLPSRSTLDILALRCKNEEERQRLEDMATDVSKESAYTKVASEGVMSFADVLEEFPSISMSFIDLLSICPLIQPRVYSIASDPDASGKGLPEFAFMVERREDGLRKRELRGLATDFLAGLGEGQNVAVEVVRGVLSLPDSSKPLVALALSSGIGPVRAILQRRARLVRLPHERSASAPISVYFGFRRAATDFLFQDELEAWKASGVIDRLVPVASHDQKEMLTPMNKLEEDHEYVGRQLVNNKGVFLYCGLGGAVPLLVERGLRRSLKHSTADYQEELSIMRREGRLLEEHYSPDRDSENAFRKEAAEALTKPPMFCFQCEQTMQNKGCTSVGVCGKTPHVAALQDLTVQSVKLIGHFAHRLRTLRKQHGLSEGETECEEANRFTLEAMFSTLTNVNNDPSRFDDLLEDADRLTKQLRQMYTDACKKVNVQATEPRTLPVPPQTRKMRVADIEDLAYDVGVHQRFVKESEEDKNVAGVCEMLTYGLKGLCAYADHAMLGHVEDQRIYEFVHEALAFLVAPERRDLGAALQMCLKAGEVNALVMQKLYEANSKLGVPEPTEVPVTPREGKGILISGHDLFMLKSLLDYLKSSGSSDVLVYTHGEMLPAHSYKALKETGLLAGHFGGAWQRQAVEFPHFPGAILATTNCLTEPKEPYKDRMFTVGAVGWPGCKNLGTVPEKVDWKPLVESARGERGFRSNDKSFSYPVRPGGRAVDKLMVGFGHEAVLGAAPTIIEAIKAGAITRFHLIGGCDGFEGNRSYYSDLVEALEPTSVILTLGCGKFRVNDHDKGTIGDSGIPRILDMGQCNDSWSAVQVALKLAEVLECEVKDLPLSLTLSWFEQKAVAVLLTCLHLGLKPIRVGPSLPAFVTPDVLSVLVKDFGLKVIGDPDEDAKEMAAAVGMA</sequence>
<evidence type="ECO:0000256" key="7">
    <source>
        <dbReference type="ARBA" id="ARBA00022827"/>
    </source>
</evidence>
<dbReference type="InterPro" id="IPR029039">
    <property type="entry name" value="Flavoprotein-like_sf"/>
</dbReference>
<dbReference type="InterPro" id="IPR016100">
    <property type="entry name" value="Prismane_a-bundle"/>
</dbReference>
<keyword evidence="9" id="KW-0560">Oxidoreductase</keyword>
<evidence type="ECO:0000259" key="13">
    <source>
        <dbReference type="PROSITE" id="PS51384"/>
    </source>
</evidence>
<dbReference type="InterPro" id="IPR004137">
    <property type="entry name" value="HCP/CODH"/>
</dbReference>
<dbReference type="PRINTS" id="PR00369">
    <property type="entry name" value="FLAVODOXIN"/>
</dbReference>
<dbReference type="InterPro" id="IPR017927">
    <property type="entry name" value="FAD-bd_FR_type"/>
</dbReference>
<dbReference type="Gene3D" id="3.40.50.2030">
    <property type="match status" value="2"/>
</dbReference>
<dbReference type="Gene3D" id="3.40.50.360">
    <property type="match status" value="1"/>
</dbReference>
<dbReference type="VEuPathDB" id="CryptoDB:Cvel_13627"/>
<dbReference type="InterPro" id="IPR011254">
    <property type="entry name" value="Prismane-like_sf"/>
</dbReference>
<reference evidence="14" key="1">
    <citation type="submission" date="2014-11" db="EMBL/GenBank/DDBJ databases">
        <authorList>
            <person name="Otto D Thomas"/>
            <person name="Naeem Raeece"/>
        </authorList>
    </citation>
    <scope>NUCLEOTIDE SEQUENCE</scope>
</reference>
<dbReference type="GO" id="GO:0042542">
    <property type="term" value="P:response to hydrogen peroxide"/>
    <property type="evidence" value="ECO:0007669"/>
    <property type="project" value="TreeGrafter"/>
</dbReference>
<comment type="cofactor">
    <cofactor evidence="2">
        <name>FAD</name>
        <dbReference type="ChEBI" id="CHEBI:57692"/>
    </cofactor>
</comment>
<dbReference type="SUPFAM" id="SSF52343">
    <property type="entry name" value="Ferredoxin reductase-like, C-terminal NADP-linked domain"/>
    <property type="match status" value="1"/>
</dbReference>
<feature type="domain" description="FAD-binding FR-type" evidence="13">
    <location>
        <begin position="197"/>
        <end position="434"/>
    </location>
</feature>
<evidence type="ECO:0000256" key="11">
    <source>
        <dbReference type="ARBA" id="ARBA00023014"/>
    </source>
</evidence>
<dbReference type="Pfam" id="PF00258">
    <property type="entry name" value="Flavodoxin_1"/>
    <property type="match status" value="1"/>
</dbReference>
<name>A0A0G4IEB6_9ALVE</name>
<dbReference type="InterPro" id="IPR023173">
    <property type="entry name" value="NADPH_Cyt_P450_Rdtase_alpha"/>
</dbReference>
<evidence type="ECO:0000256" key="5">
    <source>
        <dbReference type="ARBA" id="ARBA00022643"/>
    </source>
</evidence>
<dbReference type="AlphaFoldDB" id="A0A0G4IEB6"/>
<dbReference type="HAMAP" id="MF_00069">
    <property type="entry name" value="Hydroxylam_reduct"/>
    <property type="match status" value="1"/>
</dbReference>
<dbReference type="GO" id="GO:0046872">
    <property type="term" value="F:metal ion binding"/>
    <property type="evidence" value="ECO:0007669"/>
    <property type="project" value="UniProtKB-KW"/>
</dbReference>
<keyword evidence="5" id="KW-0288">FMN</keyword>
<dbReference type="InterPro" id="IPR008254">
    <property type="entry name" value="Flavodoxin/NO_synth"/>
</dbReference>
<evidence type="ECO:0000256" key="2">
    <source>
        <dbReference type="ARBA" id="ARBA00001974"/>
    </source>
</evidence>
<dbReference type="PANTHER" id="PTHR30109">
    <property type="entry name" value="HYDROXYLAMINE REDUCTASE"/>
    <property type="match status" value="1"/>
</dbReference>
<dbReference type="GO" id="GO:0005737">
    <property type="term" value="C:cytoplasm"/>
    <property type="evidence" value="ECO:0007669"/>
    <property type="project" value="InterPro"/>
</dbReference>
<dbReference type="NCBIfam" id="TIGR01703">
    <property type="entry name" value="hybrid_clust"/>
    <property type="match status" value="1"/>
</dbReference>
<dbReference type="NCBIfam" id="NF003658">
    <property type="entry name" value="PRK05290.1"/>
    <property type="match status" value="1"/>
</dbReference>
<dbReference type="PANTHER" id="PTHR30109:SF0">
    <property type="entry name" value="HYDROXYLAMINE REDUCTASE"/>
    <property type="match status" value="1"/>
</dbReference>
<dbReference type="PROSITE" id="PS50902">
    <property type="entry name" value="FLAVODOXIN_LIKE"/>
    <property type="match status" value="1"/>
</dbReference>
<evidence type="ECO:0000256" key="9">
    <source>
        <dbReference type="ARBA" id="ARBA00023002"/>
    </source>
</evidence>
<evidence type="ECO:0000256" key="3">
    <source>
        <dbReference type="ARBA" id="ARBA00022490"/>
    </source>
</evidence>
<keyword evidence="8" id="KW-0521">NADP</keyword>
<dbReference type="InterPro" id="IPR003097">
    <property type="entry name" value="CysJ-like_FAD-binding"/>
</dbReference>
<feature type="domain" description="Flavodoxin-like" evidence="12">
    <location>
        <begin position="20"/>
        <end position="162"/>
    </location>
</feature>
<proteinExistence type="inferred from homology"/>
<dbReference type="InterPro" id="IPR016099">
    <property type="entry name" value="Prismane-like_a/b-sand"/>
</dbReference>
<keyword evidence="7" id="KW-0274">FAD</keyword>
<dbReference type="SUPFAM" id="SSF52218">
    <property type="entry name" value="Flavoproteins"/>
    <property type="match status" value="1"/>
</dbReference>
<dbReference type="PROSITE" id="PS51384">
    <property type="entry name" value="FAD_FR"/>
    <property type="match status" value="1"/>
</dbReference>
<evidence type="ECO:0000256" key="4">
    <source>
        <dbReference type="ARBA" id="ARBA00022630"/>
    </source>
</evidence>
<dbReference type="GO" id="GO:0051536">
    <property type="term" value="F:iron-sulfur cluster binding"/>
    <property type="evidence" value="ECO:0007669"/>
    <property type="project" value="UniProtKB-KW"/>
</dbReference>
<dbReference type="GO" id="GO:0010181">
    <property type="term" value="F:FMN binding"/>
    <property type="evidence" value="ECO:0007669"/>
    <property type="project" value="InterPro"/>
</dbReference>
<keyword evidence="6" id="KW-0479">Metal-binding</keyword>
<dbReference type="GO" id="GO:0050418">
    <property type="term" value="F:hydroxylamine reductase activity"/>
    <property type="evidence" value="ECO:0007669"/>
    <property type="project" value="TreeGrafter"/>
</dbReference>
<evidence type="ECO:0008006" key="15">
    <source>
        <dbReference type="Google" id="ProtNLM"/>
    </source>
</evidence>
<evidence type="ECO:0000256" key="10">
    <source>
        <dbReference type="ARBA" id="ARBA00023004"/>
    </source>
</evidence>
<keyword evidence="11" id="KW-0411">Iron-sulfur</keyword>
<comment type="cofactor">
    <cofactor evidence="1">
        <name>FMN</name>
        <dbReference type="ChEBI" id="CHEBI:58210"/>
    </cofactor>
</comment>
<keyword evidence="10" id="KW-0408">Iron</keyword>
<accession>A0A0G4IEB6</accession>
<organism evidence="14">
    <name type="scientific">Chromera velia CCMP2878</name>
    <dbReference type="NCBI Taxonomy" id="1169474"/>
    <lineage>
        <taxon>Eukaryota</taxon>
        <taxon>Sar</taxon>
        <taxon>Alveolata</taxon>
        <taxon>Colpodellida</taxon>
        <taxon>Chromeraceae</taxon>
        <taxon>Chromera</taxon>
    </lineage>
</organism>
<dbReference type="InterPro" id="IPR017938">
    <property type="entry name" value="Riboflavin_synthase-like_b-brl"/>
</dbReference>
<dbReference type="Gene3D" id="1.20.990.10">
    <property type="entry name" value="NADPH-cytochrome p450 Reductase, Chain A, domain 3"/>
    <property type="match status" value="1"/>
</dbReference>
<evidence type="ECO:0000313" key="14">
    <source>
        <dbReference type="EMBL" id="CEM55533.1"/>
    </source>
</evidence>
<evidence type="ECO:0000256" key="1">
    <source>
        <dbReference type="ARBA" id="ARBA00001917"/>
    </source>
</evidence>
<dbReference type="InterPro" id="IPR001094">
    <property type="entry name" value="Flavdoxin-like"/>
</dbReference>
<dbReference type="InterPro" id="IPR039261">
    <property type="entry name" value="FNR_nucleotide-bd"/>
</dbReference>
<evidence type="ECO:0000259" key="12">
    <source>
        <dbReference type="PROSITE" id="PS50902"/>
    </source>
</evidence>
<protein>
    <recommendedName>
        <fullName evidence="15">Hydroxylamine reductase</fullName>
    </recommendedName>
</protein>
<dbReference type="PRINTS" id="PR00371">
    <property type="entry name" value="FPNCR"/>
</dbReference>
<dbReference type="Gene3D" id="2.40.30.10">
    <property type="entry name" value="Translation factors"/>
    <property type="match status" value="1"/>
</dbReference>
<dbReference type="SUPFAM" id="SSF63380">
    <property type="entry name" value="Riboflavin synthase domain-like"/>
    <property type="match status" value="1"/>
</dbReference>
<dbReference type="SUPFAM" id="SSF56821">
    <property type="entry name" value="Prismane protein-like"/>
    <property type="match status" value="1"/>
</dbReference>
<dbReference type="Gene3D" id="3.40.50.80">
    <property type="entry name" value="Nucleotide-binding domain of ferredoxin-NADP reductase (FNR) module"/>
    <property type="match status" value="1"/>
</dbReference>
<dbReference type="GO" id="GO:0004601">
    <property type="term" value="F:peroxidase activity"/>
    <property type="evidence" value="ECO:0007669"/>
    <property type="project" value="TreeGrafter"/>
</dbReference>
<evidence type="ECO:0000256" key="8">
    <source>
        <dbReference type="ARBA" id="ARBA00022857"/>
    </source>
</evidence>
<dbReference type="InterPro" id="IPR010048">
    <property type="entry name" value="Hydroxylam_reduct"/>
</dbReference>
<dbReference type="InterPro" id="IPR001709">
    <property type="entry name" value="Flavoprot_Pyr_Nucl_cyt_Rdtase"/>
</dbReference>
<dbReference type="Pfam" id="PF00667">
    <property type="entry name" value="FAD_binding_1"/>
    <property type="match status" value="1"/>
</dbReference>
<evidence type="ECO:0000256" key="6">
    <source>
        <dbReference type="ARBA" id="ARBA00022723"/>
    </source>
</evidence>